<dbReference type="Proteomes" id="UP001461498">
    <property type="component" value="Unassembled WGS sequence"/>
</dbReference>
<comment type="caution">
    <text evidence="11">The sequence shown here is derived from an EMBL/GenBank/DDBJ whole genome shotgun (WGS) entry which is preliminary data.</text>
</comment>
<evidence type="ECO:0000313" key="11">
    <source>
        <dbReference type="EMBL" id="KAK9498283.1"/>
    </source>
</evidence>
<dbReference type="InterPro" id="IPR036859">
    <property type="entry name" value="CAP-Gly_dom_sf"/>
</dbReference>
<dbReference type="InterPro" id="IPR000938">
    <property type="entry name" value="CAP-Gly_domain"/>
</dbReference>
<protein>
    <recommendedName>
        <fullName evidence="3">Tubulin-specific chaperone E</fullName>
    </recommendedName>
    <alternativeName>
        <fullName evidence="9">Tubulin-folding cofactor E</fullName>
    </alternativeName>
</protein>
<evidence type="ECO:0000256" key="7">
    <source>
        <dbReference type="ARBA" id="ARBA00023186"/>
    </source>
</evidence>
<sequence length="536" mass="61159">MVILRMTNQQEELLPKVDNSDGCVTVHVGDRVQVGNHRATVKYVGPVPPTKGLWLGLDWDDPSRGKHDGQYSGTRYFQARYPTSGSLVKLEKVELGRSICDAIKDRYGGPGQVMTAEQLEEIRRALNTPFLEMVGLDRPEDDKETYRKLTVVGVSEYRVNSVGEPNELSRLSPMVKELDISRNLVSHWSVVSDIAAQLPYLRFLDVSENRLEYDVNQVEKYGNSFKRLGILILSKMEYSWDDILCCARMWPHIEKLQVSYNKITLLSKPPADIFHRLKLLNIEGNNIRYWSELEKLGHLPRLECLNASNLGLTNIQISDPSLFPALKYILLSDNYINNWESISELSKLKSLEELKFRQNPILESVNRESARQLIIARIPALKILNLQDVEPEERRGAEIDYLKKYARDWIKTAGDEHGRSLFLQLHPVYQDLVNRYGEVEIGEISDDNITCLKSRLITINLVHNDCKLTKKVPDSMLISTLSSLALTRLLRGYPRSYQPSLTLVSSKEPNLKIPLGDSMKSLSYYSAEDGDIILIE</sequence>
<dbReference type="Pfam" id="PF14580">
    <property type="entry name" value="LRR_9"/>
    <property type="match status" value="1"/>
</dbReference>
<dbReference type="Gene3D" id="2.30.30.190">
    <property type="entry name" value="CAP Gly-rich-like domain"/>
    <property type="match status" value="1"/>
</dbReference>
<dbReference type="PROSITE" id="PS51450">
    <property type="entry name" value="LRR"/>
    <property type="match status" value="2"/>
</dbReference>
<dbReference type="PROSITE" id="PS50245">
    <property type="entry name" value="CAP_GLY_2"/>
    <property type="match status" value="1"/>
</dbReference>
<keyword evidence="6" id="KW-0677">Repeat</keyword>
<dbReference type="FunFam" id="2.30.30.190:FF:000016">
    <property type="entry name" value="Tubulin-folding cofactor E"/>
    <property type="match status" value="1"/>
</dbReference>
<evidence type="ECO:0000256" key="8">
    <source>
        <dbReference type="ARBA" id="ARBA00026055"/>
    </source>
</evidence>
<evidence type="ECO:0000256" key="4">
    <source>
        <dbReference type="ARBA" id="ARBA00022490"/>
    </source>
</evidence>
<evidence type="ECO:0000259" key="10">
    <source>
        <dbReference type="PROSITE" id="PS50245"/>
    </source>
</evidence>
<dbReference type="AlphaFoldDB" id="A0AAW1CHG1"/>
<dbReference type="InterPro" id="IPR032675">
    <property type="entry name" value="LRR_dom_sf"/>
</dbReference>
<evidence type="ECO:0000256" key="6">
    <source>
        <dbReference type="ARBA" id="ARBA00022737"/>
    </source>
</evidence>
<dbReference type="PANTHER" id="PTHR18849">
    <property type="entry name" value="LEUCINE RICH REPEAT PROTEIN"/>
    <property type="match status" value="1"/>
</dbReference>
<dbReference type="EMBL" id="JAPXFL010000012">
    <property type="protein sequence ID" value="KAK9498283.1"/>
    <property type="molecule type" value="Genomic_DNA"/>
</dbReference>
<dbReference type="InterPro" id="IPR001611">
    <property type="entry name" value="Leu-rich_rpt"/>
</dbReference>
<keyword evidence="12" id="KW-1185">Reference proteome</keyword>
<dbReference type="Gene3D" id="3.80.10.10">
    <property type="entry name" value="Ribonuclease Inhibitor"/>
    <property type="match status" value="2"/>
</dbReference>
<evidence type="ECO:0000256" key="5">
    <source>
        <dbReference type="ARBA" id="ARBA00022614"/>
    </source>
</evidence>
<dbReference type="Pfam" id="PF01302">
    <property type="entry name" value="CAP_GLY"/>
    <property type="match status" value="1"/>
</dbReference>
<keyword evidence="4" id="KW-0963">Cytoplasm</keyword>
<accession>A0AAW1CHG1</accession>
<name>A0AAW1CHG1_9HEMI</name>
<evidence type="ECO:0000256" key="9">
    <source>
        <dbReference type="ARBA" id="ARBA00030180"/>
    </source>
</evidence>
<reference evidence="11 12" key="1">
    <citation type="submission" date="2022-12" db="EMBL/GenBank/DDBJ databases">
        <title>Chromosome-level genome assembly of true bugs.</title>
        <authorList>
            <person name="Ma L."/>
            <person name="Li H."/>
        </authorList>
    </citation>
    <scope>NUCLEOTIDE SEQUENCE [LARGE SCALE GENOMIC DNA]</scope>
    <source>
        <strain evidence="11">Lab_2022b</strain>
    </source>
</reference>
<proteinExistence type="inferred from homology"/>
<evidence type="ECO:0000256" key="2">
    <source>
        <dbReference type="ARBA" id="ARBA00006286"/>
    </source>
</evidence>
<dbReference type="SUPFAM" id="SSF52058">
    <property type="entry name" value="L domain-like"/>
    <property type="match status" value="1"/>
</dbReference>
<dbReference type="GO" id="GO:0007010">
    <property type="term" value="P:cytoskeleton organization"/>
    <property type="evidence" value="ECO:0007669"/>
    <property type="project" value="TreeGrafter"/>
</dbReference>
<gene>
    <name evidence="11" type="ORF">O3M35_002952</name>
</gene>
<organism evidence="11 12">
    <name type="scientific">Rhynocoris fuscipes</name>
    <dbReference type="NCBI Taxonomy" id="488301"/>
    <lineage>
        <taxon>Eukaryota</taxon>
        <taxon>Metazoa</taxon>
        <taxon>Ecdysozoa</taxon>
        <taxon>Arthropoda</taxon>
        <taxon>Hexapoda</taxon>
        <taxon>Insecta</taxon>
        <taxon>Pterygota</taxon>
        <taxon>Neoptera</taxon>
        <taxon>Paraneoptera</taxon>
        <taxon>Hemiptera</taxon>
        <taxon>Heteroptera</taxon>
        <taxon>Panheteroptera</taxon>
        <taxon>Cimicomorpha</taxon>
        <taxon>Reduviidae</taxon>
        <taxon>Harpactorinae</taxon>
        <taxon>Harpactorini</taxon>
        <taxon>Rhynocoris</taxon>
    </lineage>
</organism>
<dbReference type="Gene3D" id="3.10.20.90">
    <property type="entry name" value="Phosphatidylinositol 3-kinase Catalytic Subunit, Chain A, domain 1"/>
    <property type="match status" value="1"/>
</dbReference>
<evidence type="ECO:0000256" key="1">
    <source>
        <dbReference type="ARBA" id="ARBA00004496"/>
    </source>
</evidence>
<evidence type="ECO:0000313" key="12">
    <source>
        <dbReference type="Proteomes" id="UP001461498"/>
    </source>
</evidence>
<evidence type="ECO:0000256" key="3">
    <source>
        <dbReference type="ARBA" id="ARBA00015004"/>
    </source>
</evidence>
<comment type="subunit">
    <text evidence="8">Supercomplex made of cofactors A to E. Cofactors A and D function by capturing and stabilizing tubulin in a quasi-native conformation. Cofactor E binds to the cofactor D-tubulin complex; interaction with cofactor C then causes the release of tubulin polypeptides that are committed to the native state.</text>
</comment>
<dbReference type="GO" id="GO:0005737">
    <property type="term" value="C:cytoplasm"/>
    <property type="evidence" value="ECO:0007669"/>
    <property type="project" value="UniProtKB-SubCell"/>
</dbReference>
<dbReference type="SUPFAM" id="SSF74924">
    <property type="entry name" value="Cap-Gly domain"/>
    <property type="match status" value="1"/>
</dbReference>
<feature type="domain" description="CAP-Gly" evidence="10">
    <location>
        <begin position="45"/>
        <end position="89"/>
    </location>
</feature>
<comment type="subcellular location">
    <subcellularLocation>
        <location evidence="1">Cytoplasm</location>
    </subcellularLocation>
</comment>
<keyword evidence="5" id="KW-0433">Leucine-rich repeat</keyword>
<keyword evidence="7" id="KW-0143">Chaperone</keyword>
<comment type="similarity">
    <text evidence="2">Belongs to the TBCE family.</text>
</comment>
<dbReference type="PANTHER" id="PTHR18849:SF0">
    <property type="entry name" value="CILIA- AND FLAGELLA-ASSOCIATED PROTEIN 410-RELATED"/>
    <property type="match status" value="1"/>
</dbReference>
<dbReference type="SMART" id="SM01052">
    <property type="entry name" value="CAP_GLY"/>
    <property type="match status" value="1"/>
</dbReference>